<feature type="region of interest" description="Disordered" evidence="1">
    <location>
        <begin position="29"/>
        <end position="59"/>
    </location>
</feature>
<feature type="region of interest" description="Disordered" evidence="1">
    <location>
        <begin position="76"/>
        <end position="114"/>
    </location>
</feature>
<dbReference type="Proteomes" id="UP001341281">
    <property type="component" value="Chromosome 08"/>
</dbReference>
<reference evidence="2 3" key="1">
    <citation type="submission" date="2024-02" db="EMBL/GenBank/DDBJ databases">
        <title>High-quality chromosome-scale genome assembly of Pensacola bahiagrass (Paspalum notatum Flugge var. saurae).</title>
        <authorList>
            <person name="Vega J.M."/>
            <person name="Podio M."/>
            <person name="Orjuela J."/>
            <person name="Siena L.A."/>
            <person name="Pessino S.C."/>
            <person name="Combes M.C."/>
            <person name="Mariac C."/>
            <person name="Albertini E."/>
            <person name="Pupilli F."/>
            <person name="Ortiz J.P.A."/>
            <person name="Leblanc O."/>
        </authorList>
    </citation>
    <scope>NUCLEOTIDE SEQUENCE [LARGE SCALE GENOMIC DNA]</scope>
    <source>
        <strain evidence="2">R1</strain>
        <tissue evidence="2">Leaf</tissue>
    </source>
</reference>
<keyword evidence="3" id="KW-1185">Reference proteome</keyword>
<gene>
    <name evidence="2" type="ORF">U9M48_036535</name>
</gene>
<proteinExistence type="predicted"/>
<protein>
    <submittedName>
        <fullName evidence="2">Uncharacterized protein</fullName>
    </submittedName>
</protein>
<dbReference type="EMBL" id="CP144752">
    <property type="protein sequence ID" value="WVZ90213.1"/>
    <property type="molecule type" value="Genomic_DNA"/>
</dbReference>
<organism evidence="2 3">
    <name type="scientific">Paspalum notatum var. saurae</name>
    <dbReference type="NCBI Taxonomy" id="547442"/>
    <lineage>
        <taxon>Eukaryota</taxon>
        <taxon>Viridiplantae</taxon>
        <taxon>Streptophyta</taxon>
        <taxon>Embryophyta</taxon>
        <taxon>Tracheophyta</taxon>
        <taxon>Spermatophyta</taxon>
        <taxon>Magnoliopsida</taxon>
        <taxon>Liliopsida</taxon>
        <taxon>Poales</taxon>
        <taxon>Poaceae</taxon>
        <taxon>PACMAD clade</taxon>
        <taxon>Panicoideae</taxon>
        <taxon>Andropogonodae</taxon>
        <taxon>Paspaleae</taxon>
        <taxon>Paspalinae</taxon>
        <taxon>Paspalum</taxon>
    </lineage>
</organism>
<evidence type="ECO:0000313" key="2">
    <source>
        <dbReference type="EMBL" id="WVZ90213.1"/>
    </source>
</evidence>
<evidence type="ECO:0000313" key="3">
    <source>
        <dbReference type="Proteomes" id="UP001341281"/>
    </source>
</evidence>
<accession>A0AAQ3UDC2</accession>
<sequence length="123" mass="13345">MDERPPVLFGVPLPFKKRKAGDLIDGVTVLDSTPITPPESPRKRELDPVPSPDLAEPLAQEEIPSSTFELLSEEEFLGTQAASPLIERPEPASPASPYSEEEEDSVASNQPVPEVIIIISDSE</sequence>
<dbReference type="AlphaFoldDB" id="A0AAQ3UDC2"/>
<name>A0AAQ3UDC2_PASNO</name>
<evidence type="ECO:0000256" key="1">
    <source>
        <dbReference type="SAM" id="MobiDB-lite"/>
    </source>
</evidence>